<dbReference type="AlphaFoldDB" id="A0AAD8A7W0"/>
<dbReference type="Proteomes" id="UP001233999">
    <property type="component" value="Unassembled WGS sequence"/>
</dbReference>
<sequence length="77" mass="8387">RFLHFPTVDGCNATLNSPIVICCFIFNVILIMTGNFIFPVKVFSASNAFTILFLVSASSTAVMLPIYVKSHCSSVIP</sequence>
<gene>
    <name evidence="2" type="ORF">L9F63_015382</name>
</gene>
<evidence type="ECO:0000313" key="2">
    <source>
        <dbReference type="EMBL" id="KAJ9592958.1"/>
    </source>
</evidence>
<feature type="non-terminal residue" evidence="2">
    <location>
        <position position="77"/>
    </location>
</feature>
<feature type="transmembrane region" description="Helical" evidence="1">
    <location>
        <begin position="15"/>
        <end position="37"/>
    </location>
</feature>
<proteinExistence type="predicted"/>
<keyword evidence="1" id="KW-0472">Membrane</keyword>
<feature type="transmembrane region" description="Helical" evidence="1">
    <location>
        <begin position="49"/>
        <end position="68"/>
    </location>
</feature>
<reference evidence="2" key="2">
    <citation type="submission" date="2023-05" db="EMBL/GenBank/DDBJ databases">
        <authorList>
            <person name="Fouks B."/>
        </authorList>
    </citation>
    <scope>NUCLEOTIDE SEQUENCE</scope>
    <source>
        <strain evidence="2">Stay&amp;Tobe</strain>
        <tissue evidence="2">Testes</tissue>
    </source>
</reference>
<evidence type="ECO:0000313" key="3">
    <source>
        <dbReference type="Proteomes" id="UP001233999"/>
    </source>
</evidence>
<protein>
    <submittedName>
        <fullName evidence="2">Uncharacterized protein</fullName>
    </submittedName>
</protein>
<keyword evidence="1" id="KW-0812">Transmembrane</keyword>
<keyword evidence="1" id="KW-1133">Transmembrane helix</keyword>
<organism evidence="2 3">
    <name type="scientific">Diploptera punctata</name>
    <name type="common">Pacific beetle cockroach</name>
    <dbReference type="NCBI Taxonomy" id="6984"/>
    <lineage>
        <taxon>Eukaryota</taxon>
        <taxon>Metazoa</taxon>
        <taxon>Ecdysozoa</taxon>
        <taxon>Arthropoda</taxon>
        <taxon>Hexapoda</taxon>
        <taxon>Insecta</taxon>
        <taxon>Pterygota</taxon>
        <taxon>Neoptera</taxon>
        <taxon>Polyneoptera</taxon>
        <taxon>Dictyoptera</taxon>
        <taxon>Blattodea</taxon>
        <taxon>Blaberoidea</taxon>
        <taxon>Blaberidae</taxon>
        <taxon>Diplopterinae</taxon>
        <taxon>Diploptera</taxon>
    </lineage>
</organism>
<comment type="caution">
    <text evidence="2">The sequence shown here is derived from an EMBL/GenBank/DDBJ whole genome shotgun (WGS) entry which is preliminary data.</text>
</comment>
<accession>A0AAD8A7W0</accession>
<reference evidence="2" key="1">
    <citation type="journal article" date="2023" name="IScience">
        <title>Live-bearing cockroach genome reveals convergent evolutionary mechanisms linked to viviparity in insects and beyond.</title>
        <authorList>
            <person name="Fouks B."/>
            <person name="Harrison M.C."/>
            <person name="Mikhailova A.A."/>
            <person name="Marchal E."/>
            <person name="English S."/>
            <person name="Carruthers M."/>
            <person name="Jennings E.C."/>
            <person name="Chiamaka E.L."/>
            <person name="Frigard R.A."/>
            <person name="Pippel M."/>
            <person name="Attardo G.M."/>
            <person name="Benoit J.B."/>
            <person name="Bornberg-Bauer E."/>
            <person name="Tobe S.S."/>
        </authorList>
    </citation>
    <scope>NUCLEOTIDE SEQUENCE</scope>
    <source>
        <strain evidence="2">Stay&amp;Tobe</strain>
    </source>
</reference>
<name>A0AAD8A7W0_DIPPU</name>
<dbReference type="EMBL" id="JASPKZ010003795">
    <property type="protein sequence ID" value="KAJ9592958.1"/>
    <property type="molecule type" value="Genomic_DNA"/>
</dbReference>
<feature type="non-terminal residue" evidence="2">
    <location>
        <position position="1"/>
    </location>
</feature>
<evidence type="ECO:0000256" key="1">
    <source>
        <dbReference type="SAM" id="Phobius"/>
    </source>
</evidence>
<keyword evidence="3" id="KW-1185">Reference proteome</keyword>